<feature type="transmembrane region" description="Helical" evidence="1">
    <location>
        <begin position="6"/>
        <end position="24"/>
    </location>
</feature>
<dbReference type="Proteomes" id="UP000199153">
    <property type="component" value="Unassembled WGS sequence"/>
</dbReference>
<gene>
    <name evidence="2" type="ORF">SAMN05660413_02554</name>
</gene>
<keyword evidence="1" id="KW-0812">Transmembrane</keyword>
<keyword evidence="1" id="KW-1133">Transmembrane helix</keyword>
<dbReference type="AlphaFoldDB" id="A0A1I5BV29"/>
<feature type="transmembrane region" description="Helical" evidence="1">
    <location>
        <begin position="61"/>
        <end position="84"/>
    </location>
</feature>
<protein>
    <submittedName>
        <fullName evidence="2">Uncharacterized protein</fullName>
    </submittedName>
</protein>
<organism evidence="2 3">
    <name type="scientific">Salegentibacter flavus</name>
    <dbReference type="NCBI Taxonomy" id="287099"/>
    <lineage>
        <taxon>Bacteria</taxon>
        <taxon>Pseudomonadati</taxon>
        <taxon>Bacteroidota</taxon>
        <taxon>Flavobacteriia</taxon>
        <taxon>Flavobacteriales</taxon>
        <taxon>Flavobacteriaceae</taxon>
        <taxon>Salegentibacter</taxon>
    </lineage>
</organism>
<keyword evidence="1" id="KW-0472">Membrane</keyword>
<sequence length="92" mass="10461">MIPTDHEFSLLYMMYGMLLAFLIIKAITSDYKMHLIFLSIYTAFLIFIFSDRSNFEGGSSLGVLLLGASFVGLQLLIIITIKIYKELRKTAN</sequence>
<dbReference type="EMBL" id="FOVL01000017">
    <property type="protein sequence ID" value="SFN78528.1"/>
    <property type="molecule type" value="Genomic_DNA"/>
</dbReference>
<reference evidence="2 3" key="1">
    <citation type="submission" date="2016-10" db="EMBL/GenBank/DDBJ databases">
        <authorList>
            <person name="de Groot N.N."/>
        </authorList>
    </citation>
    <scope>NUCLEOTIDE SEQUENCE [LARGE SCALE GENOMIC DNA]</scope>
    <source>
        <strain evidence="2 3">DSM 17794</strain>
    </source>
</reference>
<evidence type="ECO:0000313" key="2">
    <source>
        <dbReference type="EMBL" id="SFN78528.1"/>
    </source>
</evidence>
<evidence type="ECO:0000256" key="1">
    <source>
        <dbReference type="SAM" id="Phobius"/>
    </source>
</evidence>
<keyword evidence="3" id="KW-1185">Reference proteome</keyword>
<name>A0A1I5BV29_9FLAO</name>
<proteinExistence type="predicted"/>
<feature type="transmembrane region" description="Helical" evidence="1">
    <location>
        <begin position="31"/>
        <end position="49"/>
    </location>
</feature>
<evidence type="ECO:0000313" key="3">
    <source>
        <dbReference type="Proteomes" id="UP000199153"/>
    </source>
</evidence>
<accession>A0A1I5BV29</accession>